<keyword evidence="2" id="KW-1185">Reference proteome</keyword>
<dbReference type="EMBL" id="FXAO01000010">
    <property type="protein sequence ID" value="SMG49686.1"/>
    <property type="molecule type" value="Genomic_DNA"/>
</dbReference>
<protein>
    <submittedName>
        <fullName evidence="1">Uncharacterized protein</fullName>
    </submittedName>
</protein>
<sequence length="50" mass="5927">MDLQIDIEITDKFNDNDQGAIVLEYFEKKNILIKSMSSDYLKICFIMCYL</sequence>
<name>A0A1X7L769_9FLAO</name>
<evidence type="ECO:0000313" key="2">
    <source>
        <dbReference type="Proteomes" id="UP000193420"/>
    </source>
</evidence>
<proteinExistence type="predicted"/>
<dbReference type="AlphaFoldDB" id="A0A1X7L769"/>
<accession>A0A1X7L769</accession>
<evidence type="ECO:0000313" key="1">
    <source>
        <dbReference type="EMBL" id="SMG49686.1"/>
    </source>
</evidence>
<gene>
    <name evidence="1" type="ORF">SAMN03080602_03857</name>
</gene>
<reference evidence="2" key="1">
    <citation type="submission" date="2017-04" db="EMBL/GenBank/DDBJ databases">
        <authorList>
            <person name="Varghese N."/>
            <person name="Submissions S."/>
        </authorList>
    </citation>
    <scope>NUCLEOTIDE SEQUENCE [LARGE SCALE GENOMIC DNA]</scope>
    <source>
        <strain evidence="2">DSM 19835</strain>
    </source>
</reference>
<dbReference type="Proteomes" id="UP000193420">
    <property type="component" value="Unassembled WGS sequence"/>
</dbReference>
<organism evidence="1 2">
    <name type="scientific">Arenibacter troitsensis</name>
    <dbReference type="NCBI Taxonomy" id="188872"/>
    <lineage>
        <taxon>Bacteria</taxon>
        <taxon>Pseudomonadati</taxon>
        <taxon>Bacteroidota</taxon>
        <taxon>Flavobacteriia</taxon>
        <taxon>Flavobacteriales</taxon>
        <taxon>Flavobacteriaceae</taxon>
        <taxon>Arenibacter</taxon>
    </lineage>
</organism>